<evidence type="ECO:0000256" key="3">
    <source>
        <dbReference type="ARBA" id="ARBA00023157"/>
    </source>
</evidence>
<organism evidence="6 7">
    <name type="scientific">Flavobacterium noncentrifugens</name>
    <dbReference type="NCBI Taxonomy" id="1128970"/>
    <lineage>
        <taxon>Bacteria</taxon>
        <taxon>Pseudomonadati</taxon>
        <taxon>Bacteroidota</taxon>
        <taxon>Flavobacteriia</taxon>
        <taxon>Flavobacteriales</taxon>
        <taxon>Flavobacteriaceae</taxon>
        <taxon>Flavobacterium</taxon>
    </lineage>
</organism>
<keyword evidence="7" id="KW-1185">Reference proteome</keyword>
<proteinExistence type="predicted"/>
<dbReference type="InterPro" id="IPR013740">
    <property type="entry name" value="Redoxin"/>
</dbReference>
<dbReference type="AlphaFoldDB" id="A0A1G8ZZ52"/>
<dbReference type="STRING" id="1128970.SAMN04487935_2805"/>
<dbReference type="SUPFAM" id="SSF52833">
    <property type="entry name" value="Thioredoxin-like"/>
    <property type="match status" value="1"/>
</dbReference>
<reference evidence="6 7" key="1">
    <citation type="submission" date="2016-10" db="EMBL/GenBank/DDBJ databases">
        <authorList>
            <person name="de Groot N.N."/>
        </authorList>
    </citation>
    <scope>NUCLEOTIDE SEQUENCE [LARGE SCALE GENOMIC DNA]</scope>
    <source>
        <strain evidence="6 7">CGMCC 1.10076</strain>
    </source>
</reference>
<dbReference type="GO" id="GO:0017004">
    <property type="term" value="P:cytochrome complex assembly"/>
    <property type="evidence" value="ECO:0007669"/>
    <property type="project" value="UniProtKB-KW"/>
</dbReference>
<accession>A0A1G8ZZ52</accession>
<keyword evidence="3" id="KW-1015">Disulfide bond</keyword>
<evidence type="ECO:0000313" key="6">
    <source>
        <dbReference type="EMBL" id="SDK20363.1"/>
    </source>
</evidence>
<dbReference type="EMBL" id="FNEZ01000004">
    <property type="protein sequence ID" value="SDK20363.1"/>
    <property type="molecule type" value="Genomic_DNA"/>
</dbReference>
<gene>
    <name evidence="6" type="ORF">SAMN04487935_2805</name>
</gene>
<evidence type="ECO:0000256" key="2">
    <source>
        <dbReference type="ARBA" id="ARBA00022748"/>
    </source>
</evidence>
<dbReference type="GO" id="GO:0016853">
    <property type="term" value="F:isomerase activity"/>
    <property type="evidence" value="ECO:0007669"/>
    <property type="project" value="UniProtKB-KW"/>
</dbReference>
<dbReference type="Pfam" id="PF08534">
    <property type="entry name" value="Redoxin"/>
    <property type="match status" value="1"/>
</dbReference>
<dbReference type="CDD" id="cd02966">
    <property type="entry name" value="TlpA_like_family"/>
    <property type="match status" value="1"/>
</dbReference>
<dbReference type="Gene3D" id="3.40.30.10">
    <property type="entry name" value="Glutaredoxin"/>
    <property type="match status" value="1"/>
</dbReference>
<keyword evidence="4" id="KW-0676">Redox-active center</keyword>
<evidence type="ECO:0000313" key="7">
    <source>
        <dbReference type="Proteomes" id="UP000199580"/>
    </source>
</evidence>
<name>A0A1G8ZZ52_9FLAO</name>
<keyword evidence="2" id="KW-0201">Cytochrome c-type biogenesis</keyword>
<feature type="domain" description="Thioredoxin" evidence="5">
    <location>
        <begin position="336"/>
        <end position="479"/>
    </location>
</feature>
<evidence type="ECO:0000256" key="4">
    <source>
        <dbReference type="ARBA" id="ARBA00023284"/>
    </source>
</evidence>
<dbReference type="InterPro" id="IPR036249">
    <property type="entry name" value="Thioredoxin-like_sf"/>
</dbReference>
<protein>
    <submittedName>
        <fullName evidence="6">Thiol-disulfide isomerase or thioredoxin</fullName>
    </submittedName>
</protein>
<sequence length="479" mass="54751">MQGLLIIFKIILTFKFIGYFWAATKTIHMRKLIYLFVLFAFSTLVEARETITISGKITNTTDAKIVIRGESFSKDIMLKPDGSFSETFPIEYNGSYLLATEQNRSTIYLGKGTKLNVSADDKDFYKTIKYTGAGSLENQYLIEKSLILNSVPNEELFRLNENDFLKKIVEIKTAILAKYNAATFTNADFKADEAKSINYLEQVYLVNYPSYHQHYAKLENFKASDSYPKFDQKTDLDNENDYLFSNAYKQLVNAKFNENVEKQLTPNDQFMYKFALPEMKKYKSQSIKNGLAQALAYEINASNPDATLLYNDLMALSTSEKFKTDITEKYNKIKSLSNGTPSPKFDYENHKGGKTSLESFKGKYVYIDVWATWCGPCRQEIPSLQKVEQQYEGKNIEFVSISIDAKRDYDKWKKLVTDQKLGGTQLIADNDWNSKFVKDYAIDGIPRFILVGPDGNIVNADAPRPSDPQLINLLTTLKI</sequence>
<dbReference type="GO" id="GO:0030313">
    <property type="term" value="C:cell envelope"/>
    <property type="evidence" value="ECO:0007669"/>
    <property type="project" value="UniProtKB-SubCell"/>
</dbReference>
<keyword evidence="6" id="KW-0413">Isomerase</keyword>
<evidence type="ECO:0000256" key="1">
    <source>
        <dbReference type="ARBA" id="ARBA00004196"/>
    </source>
</evidence>
<dbReference type="InterPro" id="IPR050553">
    <property type="entry name" value="Thioredoxin_ResA/DsbE_sf"/>
</dbReference>
<dbReference type="Proteomes" id="UP000199580">
    <property type="component" value="Unassembled WGS sequence"/>
</dbReference>
<dbReference type="PANTHER" id="PTHR42852">
    <property type="entry name" value="THIOL:DISULFIDE INTERCHANGE PROTEIN DSBE"/>
    <property type="match status" value="1"/>
</dbReference>
<comment type="subcellular location">
    <subcellularLocation>
        <location evidence="1">Cell envelope</location>
    </subcellularLocation>
</comment>
<dbReference type="InterPro" id="IPR013766">
    <property type="entry name" value="Thioredoxin_domain"/>
</dbReference>
<dbReference type="PANTHER" id="PTHR42852:SF6">
    <property type="entry name" value="THIOL:DISULFIDE INTERCHANGE PROTEIN DSBE"/>
    <property type="match status" value="1"/>
</dbReference>
<dbReference type="PROSITE" id="PS51352">
    <property type="entry name" value="THIOREDOXIN_2"/>
    <property type="match status" value="1"/>
</dbReference>
<evidence type="ECO:0000259" key="5">
    <source>
        <dbReference type="PROSITE" id="PS51352"/>
    </source>
</evidence>